<dbReference type="GO" id="GO:0016887">
    <property type="term" value="F:ATP hydrolysis activity"/>
    <property type="evidence" value="ECO:0007669"/>
    <property type="project" value="InterPro"/>
</dbReference>
<dbReference type="GO" id="GO:0016020">
    <property type="term" value="C:membrane"/>
    <property type="evidence" value="ECO:0007669"/>
    <property type="project" value="UniProtKB-SubCell"/>
</dbReference>
<dbReference type="Gene3D" id="3.40.50.300">
    <property type="entry name" value="P-loop containing nucleotide triphosphate hydrolases"/>
    <property type="match status" value="1"/>
</dbReference>
<dbReference type="PROSITE" id="PS00211">
    <property type="entry name" value="ABC_TRANSPORTER_1"/>
    <property type="match status" value="1"/>
</dbReference>
<evidence type="ECO:0000256" key="6">
    <source>
        <dbReference type="ARBA" id="ARBA00022989"/>
    </source>
</evidence>
<dbReference type="Pfam" id="PF00005">
    <property type="entry name" value="ABC_tran"/>
    <property type="match status" value="1"/>
</dbReference>
<dbReference type="eggNOG" id="COG1716">
    <property type="taxonomic scope" value="Bacteria"/>
</dbReference>
<dbReference type="InterPro" id="IPR000253">
    <property type="entry name" value="FHA_dom"/>
</dbReference>
<dbReference type="InterPro" id="IPR013525">
    <property type="entry name" value="ABC2_TM"/>
</dbReference>
<evidence type="ECO:0000256" key="5">
    <source>
        <dbReference type="ARBA" id="ARBA00022840"/>
    </source>
</evidence>
<dbReference type="PANTHER" id="PTHR48041">
    <property type="entry name" value="ABC TRANSPORTER G FAMILY MEMBER 28"/>
    <property type="match status" value="1"/>
</dbReference>
<organism evidence="11 12">
    <name type="scientific">Coleofasciculus chthonoplastes PCC 7420</name>
    <dbReference type="NCBI Taxonomy" id="118168"/>
    <lineage>
        <taxon>Bacteria</taxon>
        <taxon>Bacillati</taxon>
        <taxon>Cyanobacteriota</taxon>
        <taxon>Cyanophyceae</taxon>
        <taxon>Coleofasciculales</taxon>
        <taxon>Coleofasciculaceae</taxon>
        <taxon>Coleofasciculus</taxon>
    </lineage>
</organism>
<dbReference type="SUPFAM" id="SSF49879">
    <property type="entry name" value="SMAD/FHA domain"/>
    <property type="match status" value="2"/>
</dbReference>
<reference evidence="11 12" key="1">
    <citation type="submission" date="2008-07" db="EMBL/GenBank/DDBJ databases">
        <authorList>
            <person name="Tandeau de Marsac N."/>
            <person name="Ferriera S."/>
            <person name="Johnson J."/>
            <person name="Kravitz S."/>
            <person name="Beeson K."/>
            <person name="Sutton G."/>
            <person name="Rogers Y.-H."/>
            <person name="Friedman R."/>
            <person name="Frazier M."/>
            <person name="Venter J.C."/>
        </authorList>
    </citation>
    <scope>NUCLEOTIDE SEQUENCE [LARGE SCALE GENOMIC DNA]</scope>
    <source>
        <strain evidence="11 12">PCC 7420</strain>
    </source>
</reference>
<dbReference type="GO" id="GO:0005524">
    <property type="term" value="F:ATP binding"/>
    <property type="evidence" value="ECO:0007669"/>
    <property type="project" value="UniProtKB-KW"/>
</dbReference>
<keyword evidence="6 8" id="KW-1133">Transmembrane helix</keyword>
<dbReference type="Proteomes" id="UP000003835">
    <property type="component" value="Unassembled WGS sequence"/>
</dbReference>
<dbReference type="InterPro" id="IPR050352">
    <property type="entry name" value="ABCG_transporters"/>
</dbReference>
<evidence type="ECO:0000256" key="2">
    <source>
        <dbReference type="ARBA" id="ARBA00022448"/>
    </source>
</evidence>
<feature type="domain" description="FHA" evidence="9">
    <location>
        <begin position="35"/>
        <end position="91"/>
    </location>
</feature>
<dbReference type="RefSeq" id="WP_006099002.1">
    <property type="nucleotide sequence ID" value="NZ_DS989843.1"/>
</dbReference>
<comment type="subcellular location">
    <subcellularLocation>
        <location evidence="1">Membrane</location>
        <topology evidence="1">Multi-pass membrane protein</topology>
    </subcellularLocation>
</comment>
<dbReference type="GO" id="GO:0140359">
    <property type="term" value="F:ABC-type transporter activity"/>
    <property type="evidence" value="ECO:0007669"/>
    <property type="project" value="InterPro"/>
</dbReference>
<evidence type="ECO:0000256" key="3">
    <source>
        <dbReference type="ARBA" id="ARBA00022692"/>
    </source>
</evidence>
<keyword evidence="3 8" id="KW-0812">Transmembrane</keyword>
<dbReference type="SMART" id="SM00382">
    <property type="entry name" value="AAA"/>
    <property type="match status" value="1"/>
</dbReference>
<dbReference type="InterPro" id="IPR003439">
    <property type="entry name" value="ABC_transporter-like_ATP-bd"/>
</dbReference>
<evidence type="ECO:0000259" key="9">
    <source>
        <dbReference type="PROSITE" id="PS50006"/>
    </source>
</evidence>
<keyword evidence="2" id="KW-0813">Transport</keyword>
<dbReference type="SUPFAM" id="SSF52540">
    <property type="entry name" value="P-loop containing nucleoside triphosphate hydrolases"/>
    <property type="match status" value="1"/>
</dbReference>
<feature type="transmembrane region" description="Helical" evidence="8">
    <location>
        <begin position="712"/>
        <end position="731"/>
    </location>
</feature>
<keyword evidence="5" id="KW-0067">ATP-binding</keyword>
<dbReference type="FunFam" id="3.40.50.300:FF:000474">
    <property type="entry name" value="Putative ABC transporter ATP-binding subunit"/>
    <property type="match status" value="1"/>
</dbReference>
<dbReference type="eggNOG" id="COG0842">
    <property type="taxonomic scope" value="Bacteria"/>
</dbReference>
<evidence type="ECO:0000256" key="1">
    <source>
        <dbReference type="ARBA" id="ARBA00004141"/>
    </source>
</evidence>
<name>B4VKI8_9CYAN</name>
<evidence type="ECO:0000256" key="8">
    <source>
        <dbReference type="SAM" id="Phobius"/>
    </source>
</evidence>
<keyword evidence="4" id="KW-0547">Nucleotide-binding</keyword>
<evidence type="ECO:0000313" key="12">
    <source>
        <dbReference type="Proteomes" id="UP000003835"/>
    </source>
</evidence>
<evidence type="ECO:0000259" key="10">
    <source>
        <dbReference type="PROSITE" id="PS50893"/>
    </source>
</evidence>
<dbReference type="PROSITE" id="PS50006">
    <property type="entry name" value="FHA_DOMAIN"/>
    <property type="match status" value="2"/>
</dbReference>
<feature type="domain" description="FHA" evidence="9">
    <location>
        <begin position="146"/>
        <end position="199"/>
    </location>
</feature>
<dbReference type="Pfam" id="PF00498">
    <property type="entry name" value="FHA"/>
    <property type="match status" value="2"/>
</dbReference>
<evidence type="ECO:0000256" key="7">
    <source>
        <dbReference type="ARBA" id="ARBA00023136"/>
    </source>
</evidence>
<dbReference type="InterPro" id="IPR003593">
    <property type="entry name" value="AAA+_ATPase"/>
</dbReference>
<proteinExistence type="predicted"/>
<keyword evidence="12" id="KW-1185">Reference proteome</keyword>
<protein>
    <submittedName>
        <fullName evidence="11">ABC-2 type transporter family</fullName>
    </submittedName>
</protein>
<feature type="domain" description="ABC transporter" evidence="10">
    <location>
        <begin position="236"/>
        <end position="471"/>
    </location>
</feature>
<dbReference type="eggNOG" id="COG1131">
    <property type="taxonomic scope" value="Bacteria"/>
</dbReference>
<evidence type="ECO:0000256" key="4">
    <source>
        <dbReference type="ARBA" id="ARBA00022741"/>
    </source>
</evidence>
<feature type="transmembrane region" description="Helical" evidence="8">
    <location>
        <begin position="676"/>
        <end position="700"/>
    </location>
</feature>
<feature type="transmembrane region" description="Helical" evidence="8">
    <location>
        <begin position="554"/>
        <end position="574"/>
    </location>
</feature>
<feature type="transmembrane region" description="Helical" evidence="8">
    <location>
        <begin position="594"/>
        <end position="614"/>
    </location>
</feature>
<dbReference type="Gene3D" id="2.60.200.20">
    <property type="match status" value="2"/>
</dbReference>
<dbReference type="PANTHER" id="PTHR48041:SF139">
    <property type="entry name" value="PROTEIN SCARLET"/>
    <property type="match status" value="1"/>
</dbReference>
<keyword evidence="7 8" id="KW-0472">Membrane</keyword>
<feature type="transmembrane region" description="Helical" evidence="8">
    <location>
        <begin position="642"/>
        <end position="664"/>
    </location>
</feature>
<dbReference type="PROSITE" id="PS50893">
    <property type="entry name" value="ABC_TRANSPORTER_2"/>
    <property type="match status" value="1"/>
</dbReference>
<sequence>MTKTSGHTTVVGTHPYLELNNQGQIQRFYLNQDTHTLGRDRTFSNLPIPPSWGVISNRHAILRKEGEDYRIFDGDGQRPSTNGIFINKTRINTSQGYLLQSGVQLEIGQDPRNYILLTYTNPNRSQLTVQPSKQRLSLQGLREWPVELGREPTPGRYAAIQLDAPTVSRLHAVITPSPQGGYVLEDRSTNGTFLNEKLINTSVPLQDGDTIRIGPFSLLLRQDTLELVDRGNYIRLDAHRLVRQVKDKQGQTKTILSHVSLPIEPGQFVALVGGSGTGKSTLLKTLLGIEPTQEGGVFLNGDNLRQNFNLYRSQIGYVPQDDIVHPDLTVAEVLTYSCRLRLPPDTHVNAIVNRTLDQVKLEFVRNSFVRDLSGGQRKRVSIAVELLADPKLFFLDEPTSGLDPGLDKEMMQLLRELAHQGRTILLVTHATANIEVCDRIAFLGRGGHLCYFGPPQEAMDFFEMPSGDLKYFADIYIKLDHGKTKSENEQTVKHWTEKFLHHSAAYQSYIQASLSPGKVTPSQPPPSSGSGSSPLNQLWLLSQRYLKLILRDRLSLALSLLTAPIGIGLIVLTLQGKTPLAELDTLEITQAPLALRVLFIFTCAAILVGLLSSVQEIVKESSIYARERLVNLGIFPYLGSKFLIRSGLAILQTLLIVMVILVGFQSPNPEIIPWSIGLSLTTFLTLMATLSLGLLVSAFVTNETEANNSLSLLFLPQIIFSGVLFELTGFARKLSWLTISRWSVGAYGALVDVNAMIPEQTPLPGIEPPPLPFEPTPVYDPTWDNLRLNWGILCVHTVVYLAIALWLQKRKDIL</sequence>
<dbReference type="HOGENOM" id="CLU_012042_0_0_3"/>
<dbReference type="AlphaFoldDB" id="B4VKI8"/>
<accession>B4VKI8</accession>
<dbReference type="InterPro" id="IPR008984">
    <property type="entry name" value="SMAD_FHA_dom_sf"/>
</dbReference>
<evidence type="ECO:0000313" key="11">
    <source>
        <dbReference type="EMBL" id="EDX77741.1"/>
    </source>
</evidence>
<dbReference type="CDD" id="cd00060">
    <property type="entry name" value="FHA"/>
    <property type="match status" value="2"/>
</dbReference>
<dbReference type="EMBL" id="DS989843">
    <property type="protein sequence ID" value="EDX77741.1"/>
    <property type="molecule type" value="Genomic_DNA"/>
</dbReference>
<dbReference type="STRING" id="118168.MC7420_3065"/>
<gene>
    <name evidence="11" type="ORF">MC7420_3065</name>
</gene>
<dbReference type="OrthoDB" id="151099at2"/>
<dbReference type="InterPro" id="IPR027417">
    <property type="entry name" value="P-loop_NTPase"/>
</dbReference>
<dbReference type="SMART" id="SM00240">
    <property type="entry name" value="FHA"/>
    <property type="match status" value="2"/>
</dbReference>
<dbReference type="InterPro" id="IPR017871">
    <property type="entry name" value="ABC_transporter-like_CS"/>
</dbReference>
<feature type="transmembrane region" description="Helical" evidence="8">
    <location>
        <begin position="788"/>
        <end position="807"/>
    </location>
</feature>
<dbReference type="Pfam" id="PF01061">
    <property type="entry name" value="ABC2_membrane"/>
    <property type="match status" value="1"/>
</dbReference>